<gene>
    <name evidence="2" type="ORF">N0F65_001906</name>
</gene>
<proteinExistence type="predicted"/>
<feature type="region of interest" description="Disordered" evidence="1">
    <location>
        <begin position="194"/>
        <end position="216"/>
    </location>
</feature>
<accession>A0AAV2Z1S8</accession>
<evidence type="ECO:0000313" key="3">
    <source>
        <dbReference type="Proteomes" id="UP001146120"/>
    </source>
</evidence>
<sequence>MIVKVKNLLTGSEHEVHNSRLKLYADRHLDVTQAISEFISQQGIKLAVREFQSHRLNEETPRWEVLVSWDSLEEIENSWEPVTTLKADVPGTTPTIRSESKTLPLGKPFNSAVVLAMRSDVADQGHRRQHTSAVPLACVHGVRANSAPSVRRACLTRVQAVGARVGASCLFGDFQVHACRCLRALINLPLTEQSGSSPQIPNALGGLQDRKHKPDD</sequence>
<protein>
    <recommendedName>
        <fullName evidence="4">Chromo domain-containing protein</fullName>
    </recommendedName>
</protein>
<evidence type="ECO:0008006" key="4">
    <source>
        <dbReference type="Google" id="ProtNLM"/>
    </source>
</evidence>
<dbReference type="Proteomes" id="UP001146120">
    <property type="component" value="Unassembled WGS sequence"/>
</dbReference>
<organism evidence="2 3">
    <name type="scientific">Lagenidium giganteum</name>
    <dbReference type="NCBI Taxonomy" id="4803"/>
    <lineage>
        <taxon>Eukaryota</taxon>
        <taxon>Sar</taxon>
        <taxon>Stramenopiles</taxon>
        <taxon>Oomycota</taxon>
        <taxon>Peronosporomycetes</taxon>
        <taxon>Pythiales</taxon>
        <taxon>Pythiaceae</taxon>
    </lineage>
</organism>
<dbReference type="AlphaFoldDB" id="A0AAV2Z1S8"/>
<comment type="caution">
    <text evidence="2">The sequence shown here is derived from an EMBL/GenBank/DDBJ whole genome shotgun (WGS) entry which is preliminary data.</text>
</comment>
<dbReference type="EMBL" id="DAKRPA010000079">
    <property type="protein sequence ID" value="DAZ99669.1"/>
    <property type="molecule type" value="Genomic_DNA"/>
</dbReference>
<name>A0AAV2Z1S8_9STRA</name>
<keyword evidence="3" id="KW-1185">Reference proteome</keyword>
<evidence type="ECO:0000256" key="1">
    <source>
        <dbReference type="SAM" id="MobiDB-lite"/>
    </source>
</evidence>
<reference evidence="2" key="1">
    <citation type="submission" date="2022-11" db="EMBL/GenBank/DDBJ databases">
        <authorList>
            <person name="Morgan W.R."/>
            <person name="Tartar A."/>
        </authorList>
    </citation>
    <scope>NUCLEOTIDE SEQUENCE</scope>
    <source>
        <strain evidence="2">ARSEF 373</strain>
    </source>
</reference>
<evidence type="ECO:0000313" key="2">
    <source>
        <dbReference type="EMBL" id="DAZ99669.1"/>
    </source>
</evidence>
<reference evidence="2" key="2">
    <citation type="journal article" date="2023" name="Microbiol Resour">
        <title>Decontamination and Annotation of the Draft Genome Sequence of the Oomycete Lagenidium giganteum ARSEF 373.</title>
        <authorList>
            <person name="Morgan W.R."/>
            <person name="Tartar A."/>
        </authorList>
    </citation>
    <scope>NUCLEOTIDE SEQUENCE</scope>
    <source>
        <strain evidence="2">ARSEF 373</strain>
    </source>
</reference>